<dbReference type="Pfam" id="PF00027">
    <property type="entry name" value="cNMP_binding"/>
    <property type="match status" value="1"/>
</dbReference>
<keyword evidence="6" id="KW-1185">Reference proteome</keyword>
<dbReference type="PROSITE" id="PS00042">
    <property type="entry name" value="HTH_CRP_1"/>
    <property type="match status" value="1"/>
</dbReference>
<dbReference type="SUPFAM" id="SSF46785">
    <property type="entry name" value="Winged helix' DNA-binding domain"/>
    <property type="match status" value="1"/>
</dbReference>
<accession>A0A370DS15</accession>
<dbReference type="Gene3D" id="1.10.10.10">
    <property type="entry name" value="Winged helix-like DNA-binding domain superfamily/Winged helix DNA-binding domain"/>
    <property type="match status" value="1"/>
</dbReference>
<dbReference type="InterPro" id="IPR036390">
    <property type="entry name" value="WH_DNA-bd_sf"/>
</dbReference>
<proteinExistence type="predicted"/>
<dbReference type="Gene3D" id="2.60.120.10">
    <property type="entry name" value="Jelly Rolls"/>
    <property type="match status" value="1"/>
</dbReference>
<dbReference type="GO" id="GO:0005829">
    <property type="term" value="C:cytosol"/>
    <property type="evidence" value="ECO:0007669"/>
    <property type="project" value="TreeGrafter"/>
</dbReference>
<dbReference type="FunFam" id="1.10.10.10:FF:000028">
    <property type="entry name" value="Fumarate/nitrate reduction transcriptional regulator Fnr"/>
    <property type="match status" value="1"/>
</dbReference>
<dbReference type="PROSITE" id="PS51063">
    <property type="entry name" value="HTH_CRP_2"/>
    <property type="match status" value="1"/>
</dbReference>
<dbReference type="CDD" id="cd00038">
    <property type="entry name" value="CAP_ED"/>
    <property type="match status" value="1"/>
</dbReference>
<dbReference type="Pfam" id="PF13545">
    <property type="entry name" value="HTH_Crp_2"/>
    <property type="match status" value="1"/>
</dbReference>
<evidence type="ECO:0000256" key="3">
    <source>
        <dbReference type="ARBA" id="ARBA00023163"/>
    </source>
</evidence>
<comment type="caution">
    <text evidence="5">The sequence shown here is derived from an EMBL/GenBank/DDBJ whole genome shotgun (WGS) entry which is preliminary data.</text>
</comment>
<dbReference type="InterPro" id="IPR018335">
    <property type="entry name" value="Tscrpt_reg_HTH_Crp-type_CS"/>
</dbReference>
<sequence length="250" mass="27155">MNSASPCVCRTQRCLAEEPLEVECDACGLDPICQVLDYAEAGSGVPEGVLLRRLPVARGETLFQANGVFSSIFAVKSGSFKTYIPSTGKGDRVIGFHQPGELIGVEAVASGSYPCTARALEPSSVCELWISRLPEAGRPNEVVQQALIQLLGSEVAFSHIVATTLIQQNGEQRLAAFLLNISHRRSERGLPESEFCLQMSRGDIANYLGLASETVSRLLTRFQNQGLITLRRKQVLLRDHAGLMSIIEPN</sequence>
<dbReference type="InterPro" id="IPR014710">
    <property type="entry name" value="RmlC-like_jellyroll"/>
</dbReference>
<dbReference type="InterPro" id="IPR036388">
    <property type="entry name" value="WH-like_DNA-bd_sf"/>
</dbReference>
<dbReference type="PRINTS" id="PR00034">
    <property type="entry name" value="HTHCRP"/>
</dbReference>
<evidence type="ECO:0000256" key="1">
    <source>
        <dbReference type="ARBA" id="ARBA00023015"/>
    </source>
</evidence>
<gene>
    <name evidence="5" type="ORF">DIZ78_02735</name>
</gene>
<dbReference type="SMART" id="SM00100">
    <property type="entry name" value="cNMP"/>
    <property type="match status" value="1"/>
</dbReference>
<dbReference type="GO" id="GO:0003700">
    <property type="term" value="F:DNA-binding transcription factor activity"/>
    <property type="evidence" value="ECO:0007669"/>
    <property type="project" value="InterPro"/>
</dbReference>
<dbReference type="InterPro" id="IPR018490">
    <property type="entry name" value="cNMP-bd_dom_sf"/>
</dbReference>
<dbReference type="AlphaFoldDB" id="A0A370DS15"/>
<evidence type="ECO:0000313" key="5">
    <source>
        <dbReference type="EMBL" id="RDH87507.1"/>
    </source>
</evidence>
<dbReference type="InterPro" id="IPR000595">
    <property type="entry name" value="cNMP-bd_dom"/>
</dbReference>
<keyword evidence="2" id="KW-0238">DNA-binding</keyword>
<reference evidence="5 6" key="1">
    <citation type="journal article" date="2018" name="ISME J.">
        <title>Endosymbiont genomes yield clues of tubeworm success.</title>
        <authorList>
            <person name="Li Y."/>
            <person name="Liles M.R."/>
            <person name="Halanych K.M."/>
        </authorList>
    </citation>
    <scope>NUCLEOTIDE SEQUENCE [LARGE SCALE GENOMIC DNA]</scope>
    <source>
        <strain evidence="5">A1462</strain>
    </source>
</reference>
<keyword evidence="1" id="KW-0805">Transcription regulation</keyword>
<dbReference type="CDD" id="cd00092">
    <property type="entry name" value="HTH_CRP"/>
    <property type="match status" value="1"/>
</dbReference>
<evidence type="ECO:0000259" key="4">
    <source>
        <dbReference type="PROSITE" id="PS51063"/>
    </source>
</evidence>
<protein>
    <submittedName>
        <fullName evidence="5">Transcriptional regulator FNR</fullName>
    </submittedName>
</protein>
<dbReference type="PANTHER" id="PTHR24567:SF75">
    <property type="entry name" value="FUMARATE AND NITRATE REDUCTION REGULATORY PROTEIN"/>
    <property type="match status" value="1"/>
</dbReference>
<dbReference type="PANTHER" id="PTHR24567">
    <property type="entry name" value="CRP FAMILY TRANSCRIPTIONAL REGULATORY PROTEIN"/>
    <property type="match status" value="1"/>
</dbReference>
<keyword evidence="3" id="KW-0804">Transcription</keyword>
<dbReference type="InterPro" id="IPR050397">
    <property type="entry name" value="Env_Response_Regulators"/>
</dbReference>
<name>A0A370DS15_9GAMM</name>
<dbReference type="SMART" id="SM00419">
    <property type="entry name" value="HTH_CRP"/>
    <property type="match status" value="1"/>
</dbReference>
<evidence type="ECO:0000313" key="6">
    <source>
        <dbReference type="Proteomes" id="UP000254771"/>
    </source>
</evidence>
<feature type="domain" description="HTH crp-type" evidence="4">
    <location>
        <begin position="168"/>
        <end position="241"/>
    </location>
</feature>
<dbReference type="EMBL" id="QFXE01000005">
    <property type="protein sequence ID" value="RDH87507.1"/>
    <property type="molecule type" value="Genomic_DNA"/>
</dbReference>
<evidence type="ECO:0000256" key="2">
    <source>
        <dbReference type="ARBA" id="ARBA00023125"/>
    </source>
</evidence>
<dbReference type="Proteomes" id="UP000254771">
    <property type="component" value="Unassembled WGS sequence"/>
</dbReference>
<dbReference type="SUPFAM" id="SSF51206">
    <property type="entry name" value="cAMP-binding domain-like"/>
    <property type="match status" value="1"/>
</dbReference>
<organism evidence="5 6">
    <name type="scientific">endosymbiont of Escarpia spicata</name>
    <dbReference type="NCBI Taxonomy" id="2200908"/>
    <lineage>
        <taxon>Bacteria</taxon>
        <taxon>Pseudomonadati</taxon>
        <taxon>Pseudomonadota</taxon>
        <taxon>Gammaproteobacteria</taxon>
        <taxon>sulfur-oxidizing symbionts</taxon>
    </lineage>
</organism>
<dbReference type="InterPro" id="IPR012318">
    <property type="entry name" value="HTH_CRP"/>
</dbReference>
<dbReference type="GO" id="GO:0003677">
    <property type="term" value="F:DNA binding"/>
    <property type="evidence" value="ECO:0007669"/>
    <property type="project" value="UniProtKB-KW"/>
</dbReference>